<evidence type="ECO:0000313" key="6">
    <source>
        <dbReference type="EMBL" id="KAK0605018.1"/>
    </source>
</evidence>
<evidence type="ECO:0000256" key="1">
    <source>
        <dbReference type="ARBA" id="ARBA00022741"/>
    </source>
</evidence>
<dbReference type="AlphaFoldDB" id="A0AA39TC21"/>
<dbReference type="GO" id="GO:0006952">
    <property type="term" value="P:defense response"/>
    <property type="evidence" value="ECO:0007669"/>
    <property type="project" value="UniProtKB-KW"/>
</dbReference>
<dbReference type="InterPro" id="IPR002182">
    <property type="entry name" value="NB-ARC"/>
</dbReference>
<evidence type="ECO:0000259" key="5">
    <source>
        <dbReference type="Pfam" id="PF00931"/>
    </source>
</evidence>
<reference evidence="6" key="1">
    <citation type="journal article" date="2022" name="Plant J.">
        <title>Strategies of tolerance reflected in two North American maple genomes.</title>
        <authorList>
            <person name="McEvoy S.L."/>
            <person name="Sezen U.U."/>
            <person name="Trouern-Trend A."/>
            <person name="McMahon S.M."/>
            <person name="Schaberg P.G."/>
            <person name="Yang J."/>
            <person name="Wegrzyn J.L."/>
            <person name="Swenson N.G."/>
        </authorList>
    </citation>
    <scope>NUCLEOTIDE SEQUENCE</scope>
    <source>
        <strain evidence="6">NS2018</strain>
    </source>
</reference>
<evidence type="ECO:0000313" key="7">
    <source>
        <dbReference type="Proteomes" id="UP001168877"/>
    </source>
</evidence>
<dbReference type="GO" id="GO:0005524">
    <property type="term" value="F:ATP binding"/>
    <property type="evidence" value="ECO:0007669"/>
    <property type="project" value="UniProtKB-KW"/>
</dbReference>
<comment type="caution">
    <text evidence="6">The sequence shown here is derived from an EMBL/GenBank/DDBJ whole genome shotgun (WGS) entry which is preliminary data.</text>
</comment>
<proteinExistence type="predicted"/>
<feature type="region of interest" description="Disordered" evidence="4">
    <location>
        <begin position="126"/>
        <end position="148"/>
    </location>
</feature>
<gene>
    <name evidence="6" type="ORF">LWI29_021900</name>
</gene>
<dbReference type="GO" id="GO:0043531">
    <property type="term" value="F:ADP binding"/>
    <property type="evidence" value="ECO:0007669"/>
    <property type="project" value="InterPro"/>
</dbReference>
<dbReference type="Pfam" id="PF00931">
    <property type="entry name" value="NB-ARC"/>
    <property type="match status" value="2"/>
</dbReference>
<dbReference type="Gene3D" id="1.10.8.430">
    <property type="entry name" value="Helical domain of apoptotic protease-activating factors"/>
    <property type="match status" value="1"/>
</dbReference>
<dbReference type="SUPFAM" id="SSF52540">
    <property type="entry name" value="P-loop containing nucleoside triphosphate hydrolases"/>
    <property type="match status" value="1"/>
</dbReference>
<protein>
    <recommendedName>
        <fullName evidence="5">NB-ARC domain-containing protein</fullName>
    </recommendedName>
</protein>
<dbReference type="EMBL" id="JAUESC010000002">
    <property type="protein sequence ID" value="KAK0605018.1"/>
    <property type="molecule type" value="Genomic_DNA"/>
</dbReference>
<dbReference type="PANTHER" id="PTHR33463">
    <property type="entry name" value="NB-ARC DOMAIN-CONTAINING PROTEIN-RELATED"/>
    <property type="match status" value="1"/>
</dbReference>
<keyword evidence="7" id="KW-1185">Reference proteome</keyword>
<evidence type="ECO:0000256" key="3">
    <source>
        <dbReference type="ARBA" id="ARBA00022840"/>
    </source>
</evidence>
<accession>A0AA39TC21</accession>
<dbReference type="InterPro" id="IPR027417">
    <property type="entry name" value="P-loop_NTPase"/>
</dbReference>
<keyword evidence="1" id="KW-0547">Nucleotide-binding</keyword>
<feature type="domain" description="NB-ARC" evidence="5">
    <location>
        <begin position="173"/>
        <end position="221"/>
    </location>
</feature>
<evidence type="ECO:0000256" key="2">
    <source>
        <dbReference type="ARBA" id="ARBA00022821"/>
    </source>
</evidence>
<keyword evidence="3" id="KW-0067">ATP-binding</keyword>
<dbReference type="InterPro" id="IPR042197">
    <property type="entry name" value="Apaf_helical"/>
</dbReference>
<dbReference type="PANTHER" id="PTHR33463:SF203">
    <property type="entry name" value="AAA+ ATPASE DOMAIN-CONTAINING PROTEIN"/>
    <property type="match status" value="1"/>
</dbReference>
<dbReference type="CDD" id="cd00882">
    <property type="entry name" value="Ras_like_GTPase"/>
    <property type="match status" value="1"/>
</dbReference>
<organism evidence="6 7">
    <name type="scientific">Acer saccharum</name>
    <name type="common">Sugar maple</name>
    <dbReference type="NCBI Taxonomy" id="4024"/>
    <lineage>
        <taxon>Eukaryota</taxon>
        <taxon>Viridiplantae</taxon>
        <taxon>Streptophyta</taxon>
        <taxon>Embryophyta</taxon>
        <taxon>Tracheophyta</taxon>
        <taxon>Spermatophyta</taxon>
        <taxon>Magnoliopsida</taxon>
        <taxon>eudicotyledons</taxon>
        <taxon>Gunneridae</taxon>
        <taxon>Pentapetalae</taxon>
        <taxon>rosids</taxon>
        <taxon>malvids</taxon>
        <taxon>Sapindales</taxon>
        <taxon>Sapindaceae</taxon>
        <taxon>Hippocastanoideae</taxon>
        <taxon>Acereae</taxon>
        <taxon>Acer</taxon>
    </lineage>
</organism>
<keyword evidence="2" id="KW-0611">Plant defense</keyword>
<dbReference type="InterPro" id="IPR050905">
    <property type="entry name" value="Plant_NBS-LRR"/>
</dbReference>
<feature type="compositionally biased region" description="Basic and acidic residues" evidence="4">
    <location>
        <begin position="126"/>
        <end position="147"/>
    </location>
</feature>
<dbReference type="Proteomes" id="UP001168877">
    <property type="component" value="Unassembled WGS sequence"/>
</dbReference>
<reference evidence="6" key="2">
    <citation type="submission" date="2023-06" db="EMBL/GenBank/DDBJ databases">
        <authorList>
            <person name="Swenson N.G."/>
            <person name="Wegrzyn J.L."/>
            <person name="Mcevoy S.L."/>
        </authorList>
    </citation>
    <scope>NUCLEOTIDE SEQUENCE</scope>
    <source>
        <strain evidence="6">NS2018</strain>
        <tissue evidence="6">Leaf</tissue>
    </source>
</reference>
<feature type="domain" description="NB-ARC" evidence="5">
    <location>
        <begin position="42"/>
        <end position="114"/>
    </location>
</feature>
<dbReference type="Gene3D" id="3.40.50.300">
    <property type="entry name" value="P-loop containing nucleotide triphosphate hydrolases"/>
    <property type="match status" value="1"/>
</dbReference>
<sequence length="376" mass="42119">MAKDGANLLGEGKFEKVSYRPALQKSTSIYIRGFEDFDSRKEVLNNLMEALTSTDVNLIGVYGMGGVGKTTLVKRVYARAIEEKLFDVVVMVEVTQTPDLKKLQEDIADSLELKFQEVGVSGRADRLRSDETRSSQQKEDWKGRNDDMTVGIPLGGDEKGNAQQKEDCEERNDDLRQCKILLTSRNLHVLCNHMNVQKNFYVHTLSNKEAWNMFVKIVGDTAKNCDFNGIAVQVVQKCAGLPVAVATIANALKNKSDLVHWKDASRQLGRPIPGDIEGLDADVYSAIKLSYNFLENEEAKSIFLLCGLENAGYNISIEDLLRYCMGLGLFNDVDTLEEALQEKVILISFKKCRKNPFTAFNKMSLRKGSQKNINLL</sequence>
<evidence type="ECO:0000256" key="4">
    <source>
        <dbReference type="SAM" id="MobiDB-lite"/>
    </source>
</evidence>
<dbReference type="PRINTS" id="PR00364">
    <property type="entry name" value="DISEASERSIST"/>
</dbReference>
<name>A0AA39TC21_ACESA</name>